<evidence type="ECO:0000256" key="4">
    <source>
        <dbReference type="ARBA" id="ARBA00023015"/>
    </source>
</evidence>
<protein>
    <recommendedName>
        <fullName evidence="6">Transcription antitermination protein NusB</fullName>
    </recommendedName>
    <alternativeName>
        <fullName evidence="6">Antitermination factor NusB</fullName>
    </alternativeName>
</protein>
<evidence type="ECO:0000256" key="1">
    <source>
        <dbReference type="ARBA" id="ARBA00005952"/>
    </source>
</evidence>
<feature type="domain" description="NusB/RsmB/TIM44" evidence="7">
    <location>
        <begin position="6"/>
        <end position="133"/>
    </location>
</feature>
<gene>
    <name evidence="6" type="primary">nusB</name>
    <name evidence="8" type="ORF">SAMN06295885_1630</name>
</gene>
<keyword evidence="5 6" id="KW-0804">Transcription</keyword>
<dbReference type="GO" id="GO:0003723">
    <property type="term" value="F:RNA binding"/>
    <property type="evidence" value="ECO:0007669"/>
    <property type="project" value="UniProtKB-UniRule"/>
</dbReference>
<accession>A0A1X7NN04</accession>
<dbReference type="OrthoDB" id="3528057at2"/>
<dbReference type="EMBL" id="FXBM01000001">
    <property type="protein sequence ID" value="SMH39333.1"/>
    <property type="molecule type" value="Genomic_DNA"/>
</dbReference>
<comment type="function">
    <text evidence="6">Involved in transcription antitermination. Required for transcription of ribosomal RNA (rRNA) genes. Binds specifically to the boxA antiterminator sequence of the ribosomal RNA (rrn) operons.</text>
</comment>
<sequence length="139" mass="15061">MSARTKARKRALDIIYNADVRQISFSESLRAEAERAANEPAREASWLYAREIVDGVIDNAEEIDALIAQLAKGWTLSRMPLVDRAILRIGVWEILHNDAVPDGVAIAEAVEAATVLSTDDSAGFINGLLASVVETRATA</sequence>
<reference evidence="9" key="1">
    <citation type="submission" date="2017-04" db="EMBL/GenBank/DDBJ databases">
        <authorList>
            <person name="Varghese N."/>
            <person name="Submissions S."/>
        </authorList>
    </citation>
    <scope>NUCLEOTIDE SEQUENCE [LARGE SCALE GENOMIC DNA]</scope>
    <source>
        <strain evidence="9">VKM Ac-2121</strain>
    </source>
</reference>
<evidence type="ECO:0000313" key="8">
    <source>
        <dbReference type="EMBL" id="SMH39333.1"/>
    </source>
</evidence>
<proteinExistence type="inferred from homology"/>
<dbReference type="Proteomes" id="UP000193711">
    <property type="component" value="Unassembled WGS sequence"/>
</dbReference>
<dbReference type="PANTHER" id="PTHR11078:SF3">
    <property type="entry name" value="ANTITERMINATION NUSB DOMAIN-CONTAINING PROTEIN"/>
    <property type="match status" value="1"/>
</dbReference>
<dbReference type="GO" id="GO:0031564">
    <property type="term" value="P:transcription antitermination"/>
    <property type="evidence" value="ECO:0007669"/>
    <property type="project" value="UniProtKB-KW"/>
</dbReference>
<evidence type="ECO:0000313" key="9">
    <source>
        <dbReference type="Proteomes" id="UP000193711"/>
    </source>
</evidence>
<dbReference type="InterPro" id="IPR035926">
    <property type="entry name" value="NusB-like_sf"/>
</dbReference>
<dbReference type="Pfam" id="PF01029">
    <property type="entry name" value="NusB"/>
    <property type="match status" value="1"/>
</dbReference>
<dbReference type="GO" id="GO:0006353">
    <property type="term" value="P:DNA-templated transcription termination"/>
    <property type="evidence" value="ECO:0007669"/>
    <property type="project" value="UniProtKB-UniRule"/>
</dbReference>
<dbReference type="STRING" id="1891671.SAMN06295885_1630"/>
<evidence type="ECO:0000259" key="7">
    <source>
        <dbReference type="Pfam" id="PF01029"/>
    </source>
</evidence>
<name>A0A1X7NN04_9MICO</name>
<keyword evidence="2 6" id="KW-0889">Transcription antitermination</keyword>
<evidence type="ECO:0000256" key="3">
    <source>
        <dbReference type="ARBA" id="ARBA00022884"/>
    </source>
</evidence>
<dbReference type="NCBIfam" id="TIGR01951">
    <property type="entry name" value="nusB"/>
    <property type="match status" value="1"/>
</dbReference>
<dbReference type="GO" id="GO:0005829">
    <property type="term" value="C:cytosol"/>
    <property type="evidence" value="ECO:0007669"/>
    <property type="project" value="TreeGrafter"/>
</dbReference>
<keyword evidence="3 6" id="KW-0694">RNA-binding</keyword>
<dbReference type="PANTHER" id="PTHR11078">
    <property type="entry name" value="N UTILIZATION SUBSTANCE PROTEIN B-RELATED"/>
    <property type="match status" value="1"/>
</dbReference>
<dbReference type="InterPro" id="IPR011605">
    <property type="entry name" value="NusB_fam"/>
</dbReference>
<dbReference type="SUPFAM" id="SSF48013">
    <property type="entry name" value="NusB-like"/>
    <property type="match status" value="1"/>
</dbReference>
<dbReference type="InterPro" id="IPR006027">
    <property type="entry name" value="NusB_RsmB_TIM44"/>
</dbReference>
<dbReference type="HAMAP" id="MF_00073">
    <property type="entry name" value="NusB"/>
    <property type="match status" value="1"/>
</dbReference>
<comment type="similarity">
    <text evidence="1 6">Belongs to the NusB family.</text>
</comment>
<keyword evidence="9" id="KW-1185">Reference proteome</keyword>
<keyword evidence="4 6" id="KW-0805">Transcription regulation</keyword>
<evidence type="ECO:0000256" key="6">
    <source>
        <dbReference type="HAMAP-Rule" id="MF_00073"/>
    </source>
</evidence>
<dbReference type="AlphaFoldDB" id="A0A1X7NN04"/>
<dbReference type="RefSeq" id="WP_085475978.1">
    <property type="nucleotide sequence ID" value="NZ_FXBM01000001.1"/>
</dbReference>
<dbReference type="Gene3D" id="1.10.940.10">
    <property type="entry name" value="NusB-like"/>
    <property type="match status" value="1"/>
</dbReference>
<evidence type="ECO:0000256" key="5">
    <source>
        <dbReference type="ARBA" id="ARBA00023163"/>
    </source>
</evidence>
<organism evidence="8 9">
    <name type="scientific">Rathayibacter oskolensis</name>
    <dbReference type="NCBI Taxonomy" id="1891671"/>
    <lineage>
        <taxon>Bacteria</taxon>
        <taxon>Bacillati</taxon>
        <taxon>Actinomycetota</taxon>
        <taxon>Actinomycetes</taxon>
        <taxon>Micrococcales</taxon>
        <taxon>Microbacteriaceae</taxon>
        <taxon>Rathayibacter</taxon>
    </lineage>
</organism>
<evidence type="ECO:0000256" key="2">
    <source>
        <dbReference type="ARBA" id="ARBA00022814"/>
    </source>
</evidence>